<dbReference type="GeneID" id="87902641"/>
<proteinExistence type="predicted"/>
<dbReference type="Proteomes" id="UP001323405">
    <property type="component" value="Unassembled WGS sequence"/>
</dbReference>
<reference evidence="1 2" key="1">
    <citation type="journal article" date="2023" name="bioRxiv">
        <title>High-quality genome assemblies of four members of thePodospora anserinaspecies complex.</title>
        <authorList>
            <person name="Ament-Velasquez S.L."/>
            <person name="Vogan A.A."/>
            <person name="Wallerman O."/>
            <person name="Hartmann F."/>
            <person name="Gautier V."/>
            <person name="Silar P."/>
            <person name="Giraud T."/>
            <person name="Johannesson H."/>
        </authorList>
    </citation>
    <scope>NUCLEOTIDE SEQUENCE [LARGE SCALE GENOMIC DNA]</scope>
    <source>
        <strain evidence="1 2">CBS 415.72m</strain>
    </source>
</reference>
<dbReference type="EMBL" id="JAFFHA010000001">
    <property type="protein sequence ID" value="KAK4660850.1"/>
    <property type="molecule type" value="Genomic_DNA"/>
</dbReference>
<dbReference type="RefSeq" id="XP_062749820.1">
    <property type="nucleotide sequence ID" value="XM_062883113.1"/>
</dbReference>
<sequence>MENTPAVWCYGALQRPTKISISDPDGRPEIEVTPGPTMIDSHPCREAQFHDDKSENKIAVLPGEDGLLLYDGLG</sequence>
<protein>
    <submittedName>
        <fullName evidence="1">Uncharacterized protein</fullName>
    </submittedName>
</protein>
<evidence type="ECO:0000313" key="1">
    <source>
        <dbReference type="EMBL" id="KAK4660850.1"/>
    </source>
</evidence>
<comment type="caution">
    <text evidence="1">The sequence shown here is derived from an EMBL/GenBank/DDBJ whole genome shotgun (WGS) entry which is preliminary data.</text>
</comment>
<name>A0ABR0GYH2_9PEZI</name>
<keyword evidence="2" id="KW-1185">Reference proteome</keyword>
<organism evidence="1 2">
    <name type="scientific">Podospora pseudocomata</name>
    <dbReference type="NCBI Taxonomy" id="2093779"/>
    <lineage>
        <taxon>Eukaryota</taxon>
        <taxon>Fungi</taxon>
        <taxon>Dikarya</taxon>
        <taxon>Ascomycota</taxon>
        <taxon>Pezizomycotina</taxon>
        <taxon>Sordariomycetes</taxon>
        <taxon>Sordariomycetidae</taxon>
        <taxon>Sordariales</taxon>
        <taxon>Podosporaceae</taxon>
        <taxon>Podospora</taxon>
    </lineage>
</organism>
<accession>A0ABR0GYH2</accession>
<evidence type="ECO:0000313" key="2">
    <source>
        <dbReference type="Proteomes" id="UP001323405"/>
    </source>
</evidence>
<gene>
    <name evidence="1" type="ORF">QC762_0023190</name>
</gene>